<accession>A0ABP0DAK2</accession>
<organism evidence="2 3">
    <name type="scientific">Sporothrix epigloea</name>
    <dbReference type="NCBI Taxonomy" id="1892477"/>
    <lineage>
        <taxon>Eukaryota</taxon>
        <taxon>Fungi</taxon>
        <taxon>Dikarya</taxon>
        <taxon>Ascomycota</taxon>
        <taxon>Pezizomycotina</taxon>
        <taxon>Sordariomycetes</taxon>
        <taxon>Sordariomycetidae</taxon>
        <taxon>Ophiostomatales</taxon>
        <taxon>Ophiostomataceae</taxon>
        <taxon>Sporothrix</taxon>
    </lineage>
</organism>
<dbReference type="SUPFAM" id="SSF53474">
    <property type="entry name" value="alpha/beta-Hydrolases"/>
    <property type="match status" value="1"/>
</dbReference>
<feature type="domain" description="AB hydrolase-1" evidence="1">
    <location>
        <begin position="26"/>
        <end position="269"/>
    </location>
</feature>
<evidence type="ECO:0000313" key="2">
    <source>
        <dbReference type="EMBL" id="CAK7264122.1"/>
    </source>
</evidence>
<reference evidence="2 3" key="1">
    <citation type="submission" date="2024-01" db="EMBL/GenBank/DDBJ databases">
        <authorList>
            <person name="Allen C."/>
            <person name="Tagirdzhanova G."/>
        </authorList>
    </citation>
    <scope>NUCLEOTIDE SEQUENCE [LARGE SCALE GENOMIC DNA]</scope>
    <source>
        <strain evidence="2 3">CBS 573.63</strain>
    </source>
</reference>
<dbReference type="PANTHER" id="PTHR43798:SF33">
    <property type="entry name" value="HYDROLASE, PUTATIVE (AFU_ORTHOLOGUE AFUA_2G14860)-RELATED"/>
    <property type="match status" value="1"/>
</dbReference>
<name>A0ABP0DAK2_9PEZI</name>
<sequence length="288" mass="30221">MSRFIDTPLGYRIHYRSAGNPTGQLVFCLHGLGGSTNTFTTLVPLLDACLCVISVDFPGFGKSPRPAGPNACRISIADHVDILHHLVTSLQGAATPKSAAATKPILFIGHSLGAMVALQYAAANPTAVGGALLLGPGRAGGRIPPARKAMLDLAALVRSEGIEAAATKASQVTNFYADTPDRTVSLQLKRAVYDAVAASDPEAYAQTCEAMVADDYIDPNYKEIKCPVVYVAGDKDMISPVSRSEDMAKLVTGPTEVVVVHGGHQPILEDLAGVTRALSIFKDLLKAV</sequence>
<evidence type="ECO:0000259" key="1">
    <source>
        <dbReference type="Pfam" id="PF12697"/>
    </source>
</evidence>
<protein>
    <recommendedName>
        <fullName evidence="1">AB hydrolase-1 domain-containing protein</fullName>
    </recommendedName>
</protein>
<dbReference type="Gene3D" id="3.40.50.1820">
    <property type="entry name" value="alpha/beta hydrolase"/>
    <property type="match status" value="1"/>
</dbReference>
<evidence type="ECO:0000313" key="3">
    <source>
        <dbReference type="Proteomes" id="UP001642501"/>
    </source>
</evidence>
<dbReference type="Pfam" id="PF12697">
    <property type="entry name" value="Abhydrolase_6"/>
    <property type="match status" value="1"/>
</dbReference>
<dbReference type="Proteomes" id="UP001642501">
    <property type="component" value="Unassembled WGS sequence"/>
</dbReference>
<gene>
    <name evidence="2" type="ORF">SEPCBS57363_000910</name>
</gene>
<keyword evidence="3" id="KW-1185">Reference proteome</keyword>
<proteinExistence type="predicted"/>
<dbReference type="InterPro" id="IPR029058">
    <property type="entry name" value="AB_hydrolase_fold"/>
</dbReference>
<comment type="caution">
    <text evidence="2">The sequence shown here is derived from an EMBL/GenBank/DDBJ whole genome shotgun (WGS) entry which is preliminary data.</text>
</comment>
<dbReference type="InterPro" id="IPR000073">
    <property type="entry name" value="AB_hydrolase_1"/>
</dbReference>
<dbReference type="InterPro" id="IPR050266">
    <property type="entry name" value="AB_hydrolase_sf"/>
</dbReference>
<dbReference type="EMBL" id="CAWUOM010000008">
    <property type="protein sequence ID" value="CAK7264122.1"/>
    <property type="molecule type" value="Genomic_DNA"/>
</dbReference>
<dbReference type="PANTHER" id="PTHR43798">
    <property type="entry name" value="MONOACYLGLYCEROL LIPASE"/>
    <property type="match status" value="1"/>
</dbReference>